<feature type="compositionally biased region" description="Basic residues" evidence="1">
    <location>
        <begin position="126"/>
        <end position="135"/>
    </location>
</feature>
<reference evidence="2 3" key="1">
    <citation type="submission" date="2018-06" db="EMBL/GenBank/DDBJ databases">
        <title>The Genome of Cuscuta australis (Dodder) Provides Insight into the Evolution of Plant Parasitism.</title>
        <authorList>
            <person name="Liu H."/>
        </authorList>
    </citation>
    <scope>NUCLEOTIDE SEQUENCE [LARGE SCALE GENOMIC DNA]</scope>
    <source>
        <strain evidence="3">cv. Yunnan</strain>
        <tissue evidence="2">Vines</tissue>
    </source>
</reference>
<dbReference type="AlphaFoldDB" id="A0A328D768"/>
<accession>A0A328D768</accession>
<feature type="region of interest" description="Disordered" evidence="1">
    <location>
        <begin position="91"/>
        <end position="152"/>
    </location>
</feature>
<dbReference type="Proteomes" id="UP000249390">
    <property type="component" value="Unassembled WGS sequence"/>
</dbReference>
<sequence>MEFSIKHSLIYMSCSIYMHEFYGYRLYSDLSHRNVRFVLCSISLFFHIPPPSLHPHVAASASSLSGPNTIVPAHRHCLLYYRPVVTIAISGRKKKDEKGRKKRREKQRRLRYKHRSAANLVELGDKRKKGEKKKKKEEPICEKEKRGERRRG</sequence>
<name>A0A328D768_9ASTE</name>
<protein>
    <submittedName>
        <fullName evidence="2">Uncharacterized protein</fullName>
    </submittedName>
</protein>
<organism evidence="2 3">
    <name type="scientific">Cuscuta australis</name>
    <dbReference type="NCBI Taxonomy" id="267555"/>
    <lineage>
        <taxon>Eukaryota</taxon>
        <taxon>Viridiplantae</taxon>
        <taxon>Streptophyta</taxon>
        <taxon>Embryophyta</taxon>
        <taxon>Tracheophyta</taxon>
        <taxon>Spermatophyta</taxon>
        <taxon>Magnoliopsida</taxon>
        <taxon>eudicotyledons</taxon>
        <taxon>Gunneridae</taxon>
        <taxon>Pentapetalae</taxon>
        <taxon>asterids</taxon>
        <taxon>lamiids</taxon>
        <taxon>Solanales</taxon>
        <taxon>Convolvulaceae</taxon>
        <taxon>Cuscuteae</taxon>
        <taxon>Cuscuta</taxon>
        <taxon>Cuscuta subgen. Grammica</taxon>
        <taxon>Cuscuta sect. Cleistogrammica</taxon>
    </lineage>
</organism>
<gene>
    <name evidence="2" type="ORF">DM860_008819</name>
</gene>
<evidence type="ECO:0000256" key="1">
    <source>
        <dbReference type="SAM" id="MobiDB-lite"/>
    </source>
</evidence>
<keyword evidence="3" id="KW-1185">Reference proteome</keyword>
<evidence type="ECO:0000313" key="2">
    <source>
        <dbReference type="EMBL" id="RAL41637.1"/>
    </source>
</evidence>
<comment type="caution">
    <text evidence="2">The sequence shown here is derived from an EMBL/GenBank/DDBJ whole genome shotgun (WGS) entry which is preliminary data.</text>
</comment>
<proteinExistence type="predicted"/>
<dbReference type="EMBL" id="NQVE01000183">
    <property type="protein sequence ID" value="RAL41637.1"/>
    <property type="molecule type" value="Genomic_DNA"/>
</dbReference>
<evidence type="ECO:0000313" key="3">
    <source>
        <dbReference type="Proteomes" id="UP000249390"/>
    </source>
</evidence>
<feature type="compositionally biased region" description="Basic residues" evidence="1">
    <location>
        <begin position="100"/>
        <end position="116"/>
    </location>
</feature>
<feature type="compositionally biased region" description="Basic and acidic residues" evidence="1">
    <location>
        <begin position="136"/>
        <end position="152"/>
    </location>
</feature>